<dbReference type="EMBL" id="LGRX02005656">
    <property type="protein sequence ID" value="KAK3278041.1"/>
    <property type="molecule type" value="Genomic_DNA"/>
</dbReference>
<keyword evidence="2" id="KW-1185">Reference proteome</keyword>
<comment type="caution">
    <text evidence="1">The sequence shown here is derived from an EMBL/GenBank/DDBJ whole genome shotgun (WGS) entry which is preliminary data.</text>
</comment>
<dbReference type="PANTHER" id="PTHR46880:SF5">
    <property type="entry name" value="DUF4371 DOMAIN-CONTAINING PROTEIN"/>
    <property type="match status" value="1"/>
</dbReference>
<reference evidence="1 2" key="1">
    <citation type="journal article" date="2015" name="Genome Biol. Evol.">
        <title>Comparative Genomics of a Bacterivorous Green Alga Reveals Evolutionary Causalities and Consequences of Phago-Mixotrophic Mode of Nutrition.</title>
        <authorList>
            <person name="Burns J.A."/>
            <person name="Paasch A."/>
            <person name="Narechania A."/>
            <person name="Kim E."/>
        </authorList>
    </citation>
    <scope>NUCLEOTIDE SEQUENCE [LARGE SCALE GENOMIC DNA]</scope>
    <source>
        <strain evidence="1 2">PLY_AMNH</strain>
    </source>
</reference>
<protein>
    <recommendedName>
        <fullName evidence="3">DUF4371 domain-containing protein</fullName>
    </recommendedName>
</protein>
<dbReference type="AlphaFoldDB" id="A0AAE0LAB9"/>
<dbReference type="InterPro" id="IPR012337">
    <property type="entry name" value="RNaseH-like_sf"/>
</dbReference>
<dbReference type="PANTHER" id="PTHR46880">
    <property type="entry name" value="RAS-ASSOCIATING DOMAIN-CONTAINING PROTEIN"/>
    <property type="match status" value="1"/>
</dbReference>
<dbReference type="SUPFAM" id="SSF53098">
    <property type="entry name" value="Ribonuclease H-like"/>
    <property type="match status" value="1"/>
</dbReference>
<evidence type="ECO:0008006" key="3">
    <source>
        <dbReference type="Google" id="ProtNLM"/>
    </source>
</evidence>
<sequence>MEEHKFAVGHVSKQQRDWQVAEENSLLKERAGLINLFHKAYEVAKLNIPLWHFPDMCLSDESLFLDDDLTTRFNLGAEAYRNRNACRDFIRFLSGVLREDLLTAVKASPAYALGVDESNDVGNIEEMVIYAWFILDGKPCTRFLGLVPILDGGAESITQAIFDKVKAWELPPSTFVAFGSDGCSVMTGADNGVAVRLRRGELCLNSYMLAFHCMAHKLQLSARGASKDIPFFTAFEGTLHAIASYFNRSAKRGARFAEIQLALGFQGATTVHSDVVTRWLSKGESAESIFKLLPALEKEFRTQSKDCVIAATLHKEVTSFTFLATLAFHKDLFDKLNKLSVSLQKDTVDFEFAMGMVQSCKKGLQTLYIAPETPGGTTLKKILRMVDAEADSFVFKHEQGEYSVS</sequence>
<name>A0AAE0LAB9_9CHLO</name>
<evidence type="ECO:0000313" key="1">
    <source>
        <dbReference type="EMBL" id="KAK3278041.1"/>
    </source>
</evidence>
<evidence type="ECO:0000313" key="2">
    <source>
        <dbReference type="Proteomes" id="UP001190700"/>
    </source>
</evidence>
<organism evidence="1 2">
    <name type="scientific">Cymbomonas tetramitiformis</name>
    <dbReference type="NCBI Taxonomy" id="36881"/>
    <lineage>
        <taxon>Eukaryota</taxon>
        <taxon>Viridiplantae</taxon>
        <taxon>Chlorophyta</taxon>
        <taxon>Pyramimonadophyceae</taxon>
        <taxon>Pyramimonadales</taxon>
        <taxon>Pyramimonadaceae</taxon>
        <taxon>Cymbomonas</taxon>
    </lineage>
</organism>
<dbReference type="Proteomes" id="UP001190700">
    <property type="component" value="Unassembled WGS sequence"/>
</dbReference>
<gene>
    <name evidence="1" type="ORF">CYMTET_13991</name>
</gene>
<accession>A0AAE0LAB9</accession>
<proteinExistence type="predicted"/>